<dbReference type="AlphaFoldDB" id="A0A0A8L2T9"/>
<feature type="compositionally biased region" description="Basic and acidic residues" evidence="1">
    <location>
        <begin position="375"/>
        <end position="388"/>
    </location>
</feature>
<dbReference type="OrthoDB" id="5783963at2759"/>
<dbReference type="InterPro" id="IPR025160">
    <property type="entry name" value="AATF"/>
</dbReference>
<feature type="region of interest" description="Disordered" evidence="1">
    <location>
        <begin position="464"/>
        <end position="488"/>
    </location>
</feature>
<feature type="compositionally biased region" description="Basic and acidic residues" evidence="1">
    <location>
        <begin position="62"/>
        <end position="78"/>
    </location>
</feature>
<feature type="domain" description="AATF leucine zipper-containing" evidence="2">
    <location>
        <begin position="169"/>
        <end position="294"/>
    </location>
</feature>
<dbReference type="GO" id="GO:0000462">
    <property type="term" value="P:maturation of SSU-rRNA from tricistronic rRNA transcript (SSU-rRNA, 5.8S rRNA, LSU-rRNA)"/>
    <property type="evidence" value="ECO:0007669"/>
    <property type="project" value="TreeGrafter"/>
</dbReference>
<dbReference type="Pfam" id="PF13339">
    <property type="entry name" value="AATF-Che1"/>
    <property type="match status" value="1"/>
</dbReference>
<dbReference type="InterPro" id="IPR039223">
    <property type="entry name" value="AATF/Bfr2"/>
</dbReference>
<reference evidence="3 4" key="1">
    <citation type="submission" date="2014-03" db="EMBL/GenBank/DDBJ databases">
        <title>The genome of Kluyveromyces dobzhanskii.</title>
        <authorList>
            <person name="Nystedt B."/>
            <person name="Astrom S."/>
        </authorList>
    </citation>
    <scope>NUCLEOTIDE SEQUENCE [LARGE SCALE GENOMIC DNA]</scope>
    <source>
        <strain evidence="3 4">CBS 2104</strain>
    </source>
</reference>
<evidence type="ECO:0000256" key="1">
    <source>
        <dbReference type="SAM" id="MobiDB-lite"/>
    </source>
</evidence>
<dbReference type="PANTHER" id="PTHR15565:SF0">
    <property type="entry name" value="PROTEIN AATF"/>
    <property type="match status" value="1"/>
</dbReference>
<dbReference type="Proteomes" id="UP000031516">
    <property type="component" value="Unassembled WGS sequence"/>
</dbReference>
<feature type="compositionally biased region" description="Acidic residues" evidence="1">
    <location>
        <begin position="128"/>
        <end position="139"/>
    </location>
</feature>
<comment type="caution">
    <text evidence="3">The sequence shown here is derived from an EMBL/GenBank/DDBJ whole genome shotgun (WGS) entry which is preliminary data.</text>
</comment>
<feature type="compositionally biased region" description="Acidic residues" evidence="1">
    <location>
        <begin position="464"/>
        <end position="476"/>
    </location>
</feature>
<keyword evidence="4" id="KW-1185">Reference proteome</keyword>
<evidence type="ECO:0000259" key="2">
    <source>
        <dbReference type="Pfam" id="PF13339"/>
    </source>
</evidence>
<dbReference type="PANTHER" id="PTHR15565">
    <property type="entry name" value="AATF PROTEIN APOPTOSIS ANTAGONIZING TRANSCRIPTION FACTOR"/>
    <property type="match status" value="1"/>
</dbReference>
<accession>A0A0A8L2T9</accession>
<evidence type="ECO:0000313" key="3">
    <source>
        <dbReference type="EMBL" id="CDO93185.1"/>
    </source>
</evidence>
<proteinExistence type="predicted"/>
<evidence type="ECO:0000313" key="4">
    <source>
        <dbReference type="Proteomes" id="UP000031516"/>
    </source>
</evidence>
<organism evidence="3 4">
    <name type="scientific">Kluyveromyces dobzhanskii CBS 2104</name>
    <dbReference type="NCBI Taxonomy" id="1427455"/>
    <lineage>
        <taxon>Eukaryota</taxon>
        <taxon>Fungi</taxon>
        <taxon>Dikarya</taxon>
        <taxon>Ascomycota</taxon>
        <taxon>Saccharomycotina</taxon>
        <taxon>Saccharomycetes</taxon>
        <taxon>Saccharomycetales</taxon>
        <taxon>Saccharomycetaceae</taxon>
        <taxon>Kluyveromyces</taxon>
    </lineage>
</organism>
<dbReference type="EMBL" id="CCBQ010000019">
    <property type="protein sequence ID" value="CDO93185.1"/>
    <property type="molecule type" value="Genomic_DNA"/>
</dbReference>
<sequence length="488" mass="54910">MGKKSLADQIAEIANKPQVEDFDIENDESVFQHGGSGAEAGSGSEDDEELKNQHYVSVGKSKLRDAVDQGVASKDKKYTGSKGSRADMFNDDEMNAPLQGESESEDSDAASLRSDSEDESVSEATSQSEDEEDEEEDEETILKKEKLARMVQMQTKQVVSNLAQSAQKDAAKGYAILQQNAFFDKVLDSRIKLQKAVGAANKLPLSGESWSELLDESNTKLLDSTFKVLEKVLTQCITVRNKFQVGDHINQNIETSSFDDSKKRPFKQLSEQTEKLDAELKTYRSAVLSKWSAKVSASSGKSLLQSSKFKAINQSADIQVNNQLADMPRLLKRTKLNRSNTKPLLFDEDLQKGLLKELQPSATNEEHEEEENDLDIPKNYDPRRRDNSALDLTENPYIYDDEDFYRVLLNDLVEKKITNSQQHSNEPIANYEAPENNGYKWSDQQIDEFFVGLLGQKINFNEDEEHDAEDADNEESENIKNDDIQIFG</sequence>
<gene>
    <name evidence="3" type="ORF">KLDO_g1487</name>
</gene>
<protein>
    <submittedName>
        <fullName evidence="3">WGS project CCBQ000000000 data, contig 00099</fullName>
    </submittedName>
</protein>
<dbReference type="GO" id="GO:0005730">
    <property type="term" value="C:nucleolus"/>
    <property type="evidence" value="ECO:0007669"/>
    <property type="project" value="TreeGrafter"/>
</dbReference>
<feature type="region of interest" description="Disordered" evidence="1">
    <location>
        <begin position="17"/>
        <end position="140"/>
    </location>
</feature>
<feature type="region of interest" description="Disordered" evidence="1">
    <location>
        <begin position="360"/>
        <end position="388"/>
    </location>
</feature>
<name>A0A0A8L2T9_9SACH</name>
<feature type="compositionally biased region" description="Basic and acidic residues" evidence="1">
    <location>
        <begin position="477"/>
        <end position="488"/>
    </location>
</feature>